<proteinExistence type="predicted"/>
<organism evidence="15 16">
    <name type="scientific">Camellia sinensis var. sinensis</name>
    <name type="common">China tea</name>
    <dbReference type="NCBI Taxonomy" id="542762"/>
    <lineage>
        <taxon>Eukaryota</taxon>
        <taxon>Viridiplantae</taxon>
        <taxon>Streptophyta</taxon>
        <taxon>Embryophyta</taxon>
        <taxon>Tracheophyta</taxon>
        <taxon>Spermatophyta</taxon>
        <taxon>Magnoliopsida</taxon>
        <taxon>eudicotyledons</taxon>
        <taxon>Gunneridae</taxon>
        <taxon>Pentapetalae</taxon>
        <taxon>asterids</taxon>
        <taxon>Ericales</taxon>
        <taxon>Theaceae</taxon>
        <taxon>Camellia</taxon>
    </lineage>
</organism>
<dbReference type="Gene3D" id="1.10.510.10">
    <property type="entry name" value="Transferase(Phosphotransferase) domain 1"/>
    <property type="match status" value="1"/>
</dbReference>
<dbReference type="FunFam" id="2.60.120.430:FF:000007">
    <property type="entry name" value="FERONIA receptor-like kinase"/>
    <property type="match status" value="1"/>
</dbReference>
<evidence type="ECO:0000256" key="5">
    <source>
        <dbReference type="ARBA" id="ARBA00022729"/>
    </source>
</evidence>
<feature type="domain" description="Protein kinase" evidence="14">
    <location>
        <begin position="481"/>
        <end position="761"/>
    </location>
</feature>
<keyword evidence="10 13" id="KW-0472">Membrane</keyword>
<dbReference type="InterPro" id="IPR011009">
    <property type="entry name" value="Kinase-like_dom_sf"/>
</dbReference>
<dbReference type="PROSITE" id="PS50011">
    <property type="entry name" value="PROTEIN_KINASE_DOM"/>
    <property type="match status" value="1"/>
</dbReference>
<evidence type="ECO:0000256" key="6">
    <source>
        <dbReference type="ARBA" id="ARBA00022741"/>
    </source>
</evidence>
<evidence type="ECO:0000256" key="9">
    <source>
        <dbReference type="ARBA" id="ARBA00022989"/>
    </source>
</evidence>
<keyword evidence="9 13" id="KW-1133">Transmembrane helix</keyword>
<comment type="caution">
    <text evidence="15">The sequence shown here is derived from an EMBL/GenBank/DDBJ whole genome shotgun (WGS) entry which is preliminary data.</text>
</comment>
<dbReference type="InterPro" id="IPR000719">
    <property type="entry name" value="Prot_kinase_dom"/>
</dbReference>
<dbReference type="GO" id="GO:0005886">
    <property type="term" value="C:plasma membrane"/>
    <property type="evidence" value="ECO:0007669"/>
    <property type="project" value="TreeGrafter"/>
</dbReference>
<dbReference type="STRING" id="542762.A0A4S4EYX8"/>
<evidence type="ECO:0000256" key="7">
    <source>
        <dbReference type="ARBA" id="ARBA00022777"/>
    </source>
</evidence>
<reference evidence="15 16" key="1">
    <citation type="journal article" date="2018" name="Proc. Natl. Acad. Sci. U.S.A.">
        <title>Draft genome sequence of Camellia sinensis var. sinensis provides insights into the evolution of the tea genome and tea quality.</title>
        <authorList>
            <person name="Wei C."/>
            <person name="Yang H."/>
            <person name="Wang S."/>
            <person name="Zhao J."/>
            <person name="Liu C."/>
            <person name="Gao L."/>
            <person name="Xia E."/>
            <person name="Lu Y."/>
            <person name="Tai Y."/>
            <person name="She G."/>
            <person name="Sun J."/>
            <person name="Cao H."/>
            <person name="Tong W."/>
            <person name="Gao Q."/>
            <person name="Li Y."/>
            <person name="Deng W."/>
            <person name="Jiang X."/>
            <person name="Wang W."/>
            <person name="Chen Q."/>
            <person name="Zhang S."/>
            <person name="Li H."/>
            <person name="Wu J."/>
            <person name="Wang P."/>
            <person name="Li P."/>
            <person name="Shi C."/>
            <person name="Zheng F."/>
            <person name="Jian J."/>
            <person name="Huang B."/>
            <person name="Shan D."/>
            <person name="Shi M."/>
            <person name="Fang C."/>
            <person name="Yue Y."/>
            <person name="Li F."/>
            <person name="Li D."/>
            <person name="Wei S."/>
            <person name="Han B."/>
            <person name="Jiang C."/>
            <person name="Yin Y."/>
            <person name="Xia T."/>
            <person name="Zhang Z."/>
            <person name="Bennetzen J.L."/>
            <person name="Zhao S."/>
            <person name="Wan X."/>
        </authorList>
    </citation>
    <scope>NUCLEOTIDE SEQUENCE [LARGE SCALE GENOMIC DNA]</scope>
    <source>
        <strain evidence="16">cv. Shuchazao</strain>
        <tissue evidence="15">Leaf</tissue>
    </source>
</reference>
<evidence type="ECO:0000256" key="3">
    <source>
        <dbReference type="ARBA" id="ARBA00022679"/>
    </source>
</evidence>
<dbReference type="GO" id="GO:0004674">
    <property type="term" value="F:protein serine/threonine kinase activity"/>
    <property type="evidence" value="ECO:0007669"/>
    <property type="project" value="UniProtKB-KW"/>
</dbReference>
<keyword evidence="7" id="KW-0418">Kinase</keyword>
<gene>
    <name evidence="15" type="ORF">TEA_010950</name>
</gene>
<evidence type="ECO:0000256" key="13">
    <source>
        <dbReference type="SAM" id="Phobius"/>
    </source>
</evidence>
<feature type="binding site" evidence="12">
    <location>
        <position position="510"/>
    </location>
    <ligand>
        <name>ATP</name>
        <dbReference type="ChEBI" id="CHEBI:30616"/>
    </ligand>
</feature>
<keyword evidence="16" id="KW-1185">Reference proteome</keyword>
<name>A0A4S4EYX8_CAMSN</name>
<dbReference type="Gene3D" id="3.30.200.20">
    <property type="entry name" value="Phosphorylase Kinase, domain 1"/>
    <property type="match status" value="1"/>
</dbReference>
<evidence type="ECO:0000256" key="2">
    <source>
        <dbReference type="ARBA" id="ARBA00022527"/>
    </source>
</evidence>
<evidence type="ECO:0000313" key="16">
    <source>
        <dbReference type="Proteomes" id="UP000306102"/>
    </source>
</evidence>
<dbReference type="CDD" id="cd14066">
    <property type="entry name" value="STKc_IRAK"/>
    <property type="match status" value="1"/>
</dbReference>
<protein>
    <recommendedName>
        <fullName evidence="14">Protein kinase domain-containing protein</fullName>
    </recommendedName>
</protein>
<evidence type="ECO:0000256" key="1">
    <source>
        <dbReference type="ARBA" id="ARBA00004479"/>
    </source>
</evidence>
<keyword evidence="8 12" id="KW-0067">ATP-binding</keyword>
<keyword evidence="6 12" id="KW-0547">Nucleotide-binding</keyword>
<evidence type="ECO:0000259" key="14">
    <source>
        <dbReference type="PROSITE" id="PS50011"/>
    </source>
</evidence>
<dbReference type="AlphaFoldDB" id="A0A4S4EYX8"/>
<dbReference type="InterPro" id="IPR024788">
    <property type="entry name" value="Malectin-like_Carb-bd_dom"/>
</dbReference>
<dbReference type="InterPro" id="IPR008271">
    <property type="entry name" value="Ser/Thr_kinase_AS"/>
</dbReference>
<evidence type="ECO:0000256" key="8">
    <source>
        <dbReference type="ARBA" id="ARBA00022840"/>
    </source>
</evidence>
<dbReference type="GO" id="GO:0009506">
    <property type="term" value="C:plasmodesma"/>
    <property type="evidence" value="ECO:0007669"/>
    <property type="project" value="TreeGrafter"/>
</dbReference>
<dbReference type="SMART" id="SM00220">
    <property type="entry name" value="S_TKc"/>
    <property type="match status" value="1"/>
</dbReference>
<dbReference type="Pfam" id="PF12819">
    <property type="entry name" value="Malectin_like"/>
    <property type="match status" value="1"/>
</dbReference>
<dbReference type="FunFam" id="3.30.200.20:FF:000039">
    <property type="entry name" value="receptor-like protein kinase FERONIA"/>
    <property type="match status" value="1"/>
</dbReference>
<accession>A0A4S4EYX8</accession>
<sequence length="815" mass="91882">MHIGHSTVSVLAQQSPYIQAYTFVAECHTPIAATSLPNGNQWIPHNIRASVRNSGDPTSPRLLYACIFQKQSSVPFSVPSVGMYFVRLYFYPASYEDLSMSKALFSVSVAHYTLLRTSRSSYSSDPSNTEYIIKVFCINVDDLVINITFTPSRNSPGAYGFVNKIEIVSMPQDLYYVHGGGVSLPLIGHHSKFLTRNSTSLEMMYRLNIGGHSINAEDDTGMSRVWSEDSPYLINQATDHSHIIDPEVNVRYSLSVPAYTAPLTLYSTARTTKPNEYYNLTWHFPLDGSFCYLVRLHFCEVVRDIWHANQRVFQVYLDGQTAENHADVIYWSGGVGIPVYRDYIVNFTGYSQKKLFLSLALQSTKRLNGPILNGLEIFKLSDHAYNLAGPFPFGNKALSKRLSNNDLNIVLILAVLLYGIFHLPCLWYAMSQLPIRWCSLLVVSLLRVHSNRQRKAFKQLASSDHCRYFTLVEIKAATNNFSNANLIGVGGFGKVYKGHINDGATFVAIKRGSPTSHQGLHEFQTEITILSKLKHGHLVSLIGYCIDGEEMILVYDFMARGTLRDHLYNTEKPPLPWRQRLQICIGAARGLQYLHADSKQTIIHRDVKTTNILLDEKWVAKVSDFGLSKFGPNFMSRTHVSTAVKGSFGYMDPEYYRRQKLTEKSDVYSFGVVLMEVLCARPAILPMVAEEEEEKLEQISLAEWALHCHQLGTLHQIMDPFLRGKIDPECFKTFTEVAKKCLSDKGSERPTMGDVLWRLELARQQHEANAVEEKMCFETSDRTTSETFVTIDVGIGNSDPTPGVEFSELLAPVGR</sequence>
<evidence type="ECO:0000313" key="15">
    <source>
        <dbReference type="EMBL" id="THG21696.1"/>
    </source>
</evidence>
<keyword evidence="3" id="KW-0808">Transferase</keyword>
<evidence type="ECO:0000256" key="12">
    <source>
        <dbReference type="PROSITE-ProRule" id="PRU10141"/>
    </source>
</evidence>
<dbReference type="PROSITE" id="PS00107">
    <property type="entry name" value="PROTEIN_KINASE_ATP"/>
    <property type="match status" value="1"/>
</dbReference>
<dbReference type="GO" id="GO:0005524">
    <property type="term" value="F:ATP binding"/>
    <property type="evidence" value="ECO:0007669"/>
    <property type="project" value="UniProtKB-UniRule"/>
</dbReference>
<dbReference type="PROSITE" id="PS00108">
    <property type="entry name" value="PROTEIN_KINASE_ST"/>
    <property type="match status" value="1"/>
</dbReference>
<dbReference type="Gene3D" id="2.60.120.430">
    <property type="entry name" value="Galactose-binding lectin"/>
    <property type="match status" value="2"/>
</dbReference>
<dbReference type="Pfam" id="PF07714">
    <property type="entry name" value="PK_Tyr_Ser-Thr"/>
    <property type="match status" value="1"/>
</dbReference>
<dbReference type="InterPro" id="IPR017441">
    <property type="entry name" value="Protein_kinase_ATP_BS"/>
</dbReference>
<dbReference type="FunFam" id="1.10.510.10:FF:000252">
    <property type="entry name" value="Receptor-like protein kinase FERONIA"/>
    <property type="match status" value="1"/>
</dbReference>
<comment type="subcellular location">
    <subcellularLocation>
        <location evidence="1">Membrane</location>
        <topology evidence="1">Single-pass type I membrane protein</topology>
    </subcellularLocation>
</comment>
<evidence type="ECO:0000256" key="4">
    <source>
        <dbReference type="ARBA" id="ARBA00022692"/>
    </source>
</evidence>
<keyword evidence="2" id="KW-0723">Serine/threonine-protein kinase</keyword>
<dbReference type="PANTHER" id="PTHR27003">
    <property type="entry name" value="OS07G0166700 PROTEIN"/>
    <property type="match status" value="1"/>
</dbReference>
<feature type="transmembrane region" description="Helical" evidence="13">
    <location>
        <begin position="409"/>
        <end position="430"/>
    </location>
</feature>
<dbReference type="PANTHER" id="PTHR27003:SF330">
    <property type="entry name" value="PROTEIN KINASE DOMAIN-CONTAINING PROTEIN"/>
    <property type="match status" value="1"/>
</dbReference>
<dbReference type="InterPro" id="IPR001245">
    <property type="entry name" value="Ser-Thr/Tyr_kinase_cat_dom"/>
</dbReference>
<keyword evidence="5" id="KW-0732">Signal</keyword>
<keyword evidence="11" id="KW-0325">Glycoprotein</keyword>
<dbReference type="EMBL" id="SDRB02001280">
    <property type="protein sequence ID" value="THG21696.1"/>
    <property type="molecule type" value="Genomic_DNA"/>
</dbReference>
<dbReference type="Proteomes" id="UP000306102">
    <property type="component" value="Unassembled WGS sequence"/>
</dbReference>
<dbReference type="InterPro" id="IPR045272">
    <property type="entry name" value="ANXUR1/2-like"/>
</dbReference>
<dbReference type="GO" id="GO:0004714">
    <property type="term" value="F:transmembrane receptor protein tyrosine kinase activity"/>
    <property type="evidence" value="ECO:0007669"/>
    <property type="project" value="InterPro"/>
</dbReference>
<dbReference type="SUPFAM" id="SSF56112">
    <property type="entry name" value="Protein kinase-like (PK-like)"/>
    <property type="match status" value="1"/>
</dbReference>
<keyword evidence="4 13" id="KW-0812">Transmembrane</keyword>
<evidence type="ECO:0000256" key="11">
    <source>
        <dbReference type="ARBA" id="ARBA00023180"/>
    </source>
</evidence>
<evidence type="ECO:0000256" key="10">
    <source>
        <dbReference type="ARBA" id="ARBA00023136"/>
    </source>
</evidence>